<accession>D7FLJ8</accession>
<sequence length="330" mass="34477">MGVSGCSNGAFSVAATAIQAFLVVALGGCEAFTLLSLPGVSSVPPSLVSAPGSASSSSPQLQASTIMGVRKEMPLDHSRTTIVFALRNGDRSRRAKLNKTMFVLKGTRLGANAAAAGGSTEKAGSSKLGKGGQKARVTVRRAREPDYQGVAEIRGVIIPVGMSGATGFLGGKVVIDDPAEAERRLLMAKVADLVSGESVALIALEGQRIVGTVDCIIRSAAATVDTLGQPKQQPEIPKANEVFLKNLFVLPERRRQGIARELVNGAEVFARQEKARTVCLDVARQNDAARELYLSCGFEEAERPGPIEGGMGGALLRSLGMGKKYMVKGV</sequence>
<dbReference type="InParanoid" id="D7FLJ8"/>
<dbReference type="PROSITE" id="PS51186">
    <property type="entry name" value="GNAT"/>
    <property type="match status" value="1"/>
</dbReference>
<protein>
    <submittedName>
        <fullName evidence="5">Acetyltransferase</fullName>
    </submittedName>
</protein>
<dbReference type="EMBL" id="FN649737">
    <property type="protein sequence ID" value="CBJ25814.1"/>
    <property type="molecule type" value="Genomic_DNA"/>
</dbReference>
<dbReference type="OMA" id="STEMRPM"/>
<evidence type="ECO:0000256" key="2">
    <source>
        <dbReference type="ARBA" id="ARBA00023315"/>
    </source>
</evidence>
<dbReference type="GO" id="GO:0016747">
    <property type="term" value="F:acyltransferase activity, transferring groups other than amino-acyl groups"/>
    <property type="evidence" value="ECO:0007669"/>
    <property type="project" value="InterPro"/>
</dbReference>
<dbReference type="CDD" id="cd04301">
    <property type="entry name" value="NAT_SF"/>
    <property type="match status" value="1"/>
</dbReference>
<dbReference type="Proteomes" id="UP000002630">
    <property type="component" value="Linkage Group LG12"/>
</dbReference>
<dbReference type="OrthoDB" id="41532at2759"/>
<dbReference type="AlphaFoldDB" id="D7FLJ8"/>
<dbReference type="PANTHER" id="PTHR43877">
    <property type="entry name" value="AMINOALKYLPHOSPHONATE N-ACETYLTRANSFERASE-RELATED-RELATED"/>
    <property type="match status" value="1"/>
</dbReference>
<evidence type="ECO:0000256" key="1">
    <source>
        <dbReference type="ARBA" id="ARBA00022679"/>
    </source>
</evidence>
<keyword evidence="6" id="KW-1185">Reference proteome</keyword>
<evidence type="ECO:0000313" key="6">
    <source>
        <dbReference type="Proteomes" id="UP000002630"/>
    </source>
</evidence>
<evidence type="ECO:0000256" key="3">
    <source>
        <dbReference type="SAM" id="MobiDB-lite"/>
    </source>
</evidence>
<feature type="region of interest" description="Disordered" evidence="3">
    <location>
        <begin position="115"/>
        <end position="136"/>
    </location>
</feature>
<keyword evidence="2" id="KW-0012">Acyltransferase</keyword>
<keyword evidence="1" id="KW-0808">Transferase</keyword>
<dbReference type="SUPFAM" id="SSF55729">
    <property type="entry name" value="Acyl-CoA N-acyltransferases (Nat)"/>
    <property type="match status" value="1"/>
</dbReference>
<evidence type="ECO:0000313" key="5">
    <source>
        <dbReference type="EMBL" id="CBJ25814.1"/>
    </source>
</evidence>
<gene>
    <name evidence="5" type="ORF">Esi_0016_0091</name>
</gene>
<name>D7FLJ8_ECTSI</name>
<dbReference type="Gene3D" id="3.40.630.30">
    <property type="match status" value="1"/>
</dbReference>
<dbReference type="InterPro" id="IPR000182">
    <property type="entry name" value="GNAT_dom"/>
</dbReference>
<proteinExistence type="predicted"/>
<dbReference type="InterPro" id="IPR016181">
    <property type="entry name" value="Acyl_CoA_acyltransferase"/>
</dbReference>
<organism evidence="5 6">
    <name type="scientific">Ectocarpus siliculosus</name>
    <name type="common">Brown alga</name>
    <name type="synonym">Conferva siliculosa</name>
    <dbReference type="NCBI Taxonomy" id="2880"/>
    <lineage>
        <taxon>Eukaryota</taxon>
        <taxon>Sar</taxon>
        <taxon>Stramenopiles</taxon>
        <taxon>Ochrophyta</taxon>
        <taxon>PX clade</taxon>
        <taxon>Phaeophyceae</taxon>
        <taxon>Ectocarpales</taxon>
        <taxon>Ectocarpaceae</taxon>
        <taxon>Ectocarpus</taxon>
    </lineage>
</organism>
<dbReference type="EMBL" id="FN648143">
    <property type="protein sequence ID" value="CBJ25814.1"/>
    <property type="molecule type" value="Genomic_DNA"/>
</dbReference>
<feature type="domain" description="N-acetyltransferase" evidence="4">
    <location>
        <begin position="137"/>
        <end position="326"/>
    </location>
</feature>
<evidence type="ECO:0000259" key="4">
    <source>
        <dbReference type="PROSITE" id="PS51186"/>
    </source>
</evidence>
<reference evidence="5 6" key="1">
    <citation type="journal article" date="2010" name="Nature">
        <title>The Ectocarpus genome and the independent evolution of multicellularity in brown algae.</title>
        <authorList>
            <person name="Cock J.M."/>
            <person name="Sterck L."/>
            <person name="Rouze P."/>
            <person name="Scornet D."/>
            <person name="Allen A.E."/>
            <person name="Amoutzias G."/>
            <person name="Anthouard V."/>
            <person name="Artiguenave F."/>
            <person name="Aury J.M."/>
            <person name="Badger J.H."/>
            <person name="Beszteri B."/>
            <person name="Billiau K."/>
            <person name="Bonnet E."/>
            <person name="Bothwell J.H."/>
            <person name="Bowler C."/>
            <person name="Boyen C."/>
            <person name="Brownlee C."/>
            <person name="Carrano C.J."/>
            <person name="Charrier B."/>
            <person name="Cho G.Y."/>
            <person name="Coelho S.M."/>
            <person name="Collen J."/>
            <person name="Corre E."/>
            <person name="Da Silva C."/>
            <person name="Delage L."/>
            <person name="Delaroque N."/>
            <person name="Dittami S.M."/>
            <person name="Doulbeau S."/>
            <person name="Elias M."/>
            <person name="Farnham G."/>
            <person name="Gachon C.M."/>
            <person name="Gschloessl B."/>
            <person name="Heesch S."/>
            <person name="Jabbari K."/>
            <person name="Jubin C."/>
            <person name="Kawai H."/>
            <person name="Kimura K."/>
            <person name="Kloareg B."/>
            <person name="Kupper F.C."/>
            <person name="Lang D."/>
            <person name="Le Bail A."/>
            <person name="Leblanc C."/>
            <person name="Lerouge P."/>
            <person name="Lohr M."/>
            <person name="Lopez P.J."/>
            <person name="Martens C."/>
            <person name="Maumus F."/>
            <person name="Michel G."/>
            <person name="Miranda-Saavedra D."/>
            <person name="Morales J."/>
            <person name="Moreau H."/>
            <person name="Motomura T."/>
            <person name="Nagasato C."/>
            <person name="Napoli C.A."/>
            <person name="Nelson D.R."/>
            <person name="Nyvall-Collen P."/>
            <person name="Peters A.F."/>
            <person name="Pommier C."/>
            <person name="Potin P."/>
            <person name="Poulain J."/>
            <person name="Quesneville H."/>
            <person name="Read B."/>
            <person name="Rensing S.A."/>
            <person name="Ritter A."/>
            <person name="Rousvoal S."/>
            <person name="Samanta M."/>
            <person name="Samson G."/>
            <person name="Schroeder D.C."/>
            <person name="Segurens B."/>
            <person name="Strittmatter M."/>
            <person name="Tonon T."/>
            <person name="Tregear J.W."/>
            <person name="Valentin K."/>
            <person name="von Dassow P."/>
            <person name="Yamagishi T."/>
            <person name="Van de Peer Y."/>
            <person name="Wincker P."/>
        </authorList>
    </citation>
    <scope>NUCLEOTIDE SEQUENCE [LARGE SCALE GENOMIC DNA]</scope>
    <source>
        <strain evidence="6">Ec32 / CCAP1310/4</strain>
    </source>
</reference>
<dbReference type="Pfam" id="PF00583">
    <property type="entry name" value="Acetyltransf_1"/>
    <property type="match status" value="1"/>
</dbReference>
<dbReference type="InterPro" id="IPR050832">
    <property type="entry name" value="Bact_Acetyltransf"/>
</dbReference>